<dbReference type="Proteomes" id="UP000636709">
    <property type="component" value="Unassembled WGS sequence"/>
</dbReference>
<dbReference type="SUPFAM" id="SSF81383">
    <property type="entry name" value="F-box domain"/>
    <property type="match status" value="1"/>
</dbReference>
<dbReference type="InterPro" id="IPR055290">
    <property type="entry name" value="At3g26010-like"/>
</dbReference>
<dbReference type="EMBL" id="JACEFO010001862">
    <property type="protein sequence ID" value="KAF8698708.1"/>
    <property type="molecule type" value="Genomic_DNA"/>
</dbReference>
<dbReference type="Pfam" id="PF24750">
    <property type="entry name" value="b-prop_At3g26010-like"/>
    <property type="match status" value="1"/>
</dbReference>
<evidence type="ECO:0000313" key="3">
    <source>
        <dbReference type="Proteomes" id="UP000636709"/>
    </source>
</evidence>
<name>A0A835BGV9_9POAL</name>
<dbReference type="InterPro" id="IPR001810">
    <property type="entry name" value="F-box_dom"/>
</dbReference>
<dbReference type="SMART" id="SM00256">
    <property type="entry name" value="FBOX"/>
    <property type="match status" value="1"/>
</dbReference>
<dbReference type="PANTHER" id="PTHR35546:SF48">
    <property type="entry name" value="F-BOX DOMAIN-CONTAINING PROTEIN"/>
    <property type="match status" value="1"/>
</dbReference>
<feature type="domain" description="F-box" evidence="1">
    <location>
        <begin position="6"/>
        <end position="52"/>
    </location>
</feature>
<keyword evidence="3" id="KW-1185">Reference proteome</keyword>
<dbReference type="PANTHER" id="PTHR35546">
    <property type="entry name" value="F-BOX PROTEIN INTERACTION DOMAIN PROTEIN-RELATED"/>
    <property type="match status" value="1"/>
</dbReference>
<sequence length="380" mass="43418">MQGSKHRVVTDLPKDLLVEIFSRVPYKSLCRCRCLSRSWHALCSDPNIVKKSPQTLSGFILHAGDKHGHPSPQPVGFRSASARSTCPFSSCNGLVLWRCCKHPASSYEVDYVVCNPATKQWTTLPPNPMESPGNMEATYLLVFDPTMISSHFRVFMFLPDVFVFVIRSQASGLEIYSSQTGRWVFRQSEWGENTEVDFQIKSVFFNGTLYSTTPDLSVITVDTEGKIWRKIRMPHSYIEPTVKQADAFIAHSQGCLYAMHIDIHDNNRLSVWSLEVDGDKQWILKHTASISELFERQHCGKHDFYTLIAAHPDRNMIFLTGGVHGELVAYDMDTREVTVIRKLRTYSQVPMFPYIPSFVELPTSGCRKFEHLLFSYAWFV</sequence>
<dbReference type="NCBIfam" id="TIGR01640">
    <property type="entry name" value="F_box_assoc_1"/>
    <property type="match status" value="1"/>
</dbReference>
<dbReference type="InterPro" id="IPR056592">
    <property type="entry name" value="Beta-prop_At3g26010-like"/>
</dbReference>
<dbReference type="SUPFAM" id="SSF75011">
    <property type="entry name" value="3-carboxy-cis,cis-mucoante lactonizing enzyme"/>
    <property type="match status" value="1"/>
</dbReference>
<dbReference type="Pfam" id="PF00646">
    <property type="entry name" value="F-box"/>
    <property type="match status" value="1"/>
</dbReference>
<gene>
    <name evidence="2" type="ORF">HU200_034960</name>
</gene>
<dbReference type="InterPro" id="IPR036047">
    <property type="entry name" value="F-box-like_dom_sf"/>
</dbReference>
<dbReference type="Gene3D" id="1.20.1280.50">
    <property type="match status" value="1"/>
</dbReference>
<evidence type="ECO:0000313" key="2">
    <source>
        <dbReference type="EMBL" id="KAF8698708.1"/>
    </source>
</evidence>
<protein>
    <recommendedName>
        <fullName evidence="1">F-box domain-containing protein</fullName>
    </recommendedName>
</protein>
<comment type="caution">
    <text evidence="2">The sequence shown here is derived from an EMBL/GenBank/DDBJ whole genome shotgun (WGS) entry which is preliminary data.</text>
</comment>
<evidence type="ECO:0000259" key="1">
    <source>
        <dbReference type="PROSITE" id="PS50181"/>
    </source>
</evidence>
<reference evidence="2" key="1">
    <citation type="submission" date="2020-07" db="EMBL/GenBank/DDBJ databases">
        <title>Genome sequence and genetic diversity analysis of an under-domesticated orphan crop, white fonio (Digitaria exilis).</title>
        <authorList>
            <person name="Bennetzen J.L."/>
            <person name="Chen S."/>
            <person name="Ma X."/>
            <person name="Wang X."/>
            <person name="Yssel A.E.J."/>
            <person name="Chaluvadi S.R."/>
            <person name="Johnson M."/>
            <person name="Gangashetty P."/>
            <person name="Hamidou F."/>
            <person name="Sanogo M.D."/>
            <person name="Zwaenepoel A."/>
            <person name="Wallace J."/>
            <person name="Van De Peer Y."/>
            <person name="Van Deynze A."/>
        </authorList>
    </citation>
    <scope>NUCLEOTIDE SEQUENCE</scope>
    <source>
        <tissue evidence="2">Leaves</tissue>
    </source>
</reference>
<organism evidence="2 3">
    <name type="scientific">Digitaria exilis</name>
    <dbReference type="NCBI Taxonomy" id="1010633"/>
    <lineage>
        <taxon>Eukaryota</taxon>
        <taxon>Viridiplantae</taxon>
        <taxon>Streptophyta</taxon>
        <taxon>Embryophyta</taxon>
        <taxon>Tracheophyta</taxon>
        <taxon>Spermatophyta</taxon>
        <taxon>Magnoliopsida</taxon>
        <taxon>Liliopsida</taxon>
        <taxon>Poales</taxon>
        <taxon>Poaceae</taxon>
        <taxon>PACMAD clade</taxon>
        <taxon>Panicoideae</taxon>
        <taxon>Panicodae</taxon>
        <taxon>Paniceae</taxon>
        <taxon>Anthephorinae</taxon>
        <taxon>Digitaria</taxon>
    </lineage>
</organism>
<proteinExistence type="predicted"/>
<dbReference type="AlphaFoldDB" id="A0A835BGV9"/>
<dbReference type="CDD" id="cd22157">
    <property type="entry name" value="F-box_AtFBW1-like"/>
    <property type="match status" value="1"/>
</dbReference>
<dbReference type="PROSITE" id="PS50181">
    <property type="entry name" value="FBOX"/>
    <property type="match status" value="1"/>
</dbReference>
<dbReference type="InterPro" id="IPR017451">
    <property type="entry name" value="F-box-assoc_interact_dom"/>
</dbReference>
<dbReference type="OrthoDB" id="605328at2759"/>
<accession>A0A835BGV9</accession>